<evidence type="ECO:0000313" key="19">
    <source>
        <dbReference type="EMBL" id="KAB7493898.1"/>
    </source>
</evidence>
<dbReference type="OrthoDB" id="547665at2759"/>
<comment type="caution">
    <text evidence="19">The sequence shown here is derived from an EMBL/GenBank/DDBJ whole genome shotgun (WGS) entry which is preliminary data.</text>
</comment>
<evidence type="ECO:0000256" key="7">
    <source>
        <dbReference type="ARBA" id="ARBA00022741"/>
    </source>
</evidence>
<keyword evidence="5 16" id="KW-0812">Transmembrane</keyword>
<evidence type="ECO:0000256" key="11">
    <source>
        <dbReference type="ARBA" id="ARBA00023136"/>
    </source>
</evidence>
<keyword evidence="20" id="KW-1185">Reference proteome</keyword>
<keyword evidence="4 16" id="KW-0808">Transferase</keyword>
<dbReference type="PRINTS" id="PR00653">
    <property type="entry name" value="ACTIVIN2R"/>
</dbReference>
<dbReference type="GO" id="GO:0017002">
    <property type="term" value="F:activin receptor activity"/>
    <property type="evidence" value="ECO:0007669"/>
    <property type="project" value="TreeGrafter"/>
</dbReference>
<protein>
    <recommendedName>
        <fullName evidence="16">Serine/threonine-protein kinase receptor</fullName>
        <ecNumber evidence="16">2.7.11.30</ecNumber>
    </recommendedName>
</protein>
<comment type="subcellular location">
    <subcellularLocation>
        <location evidence="1 16">Membrane</location>
        <topology evidence="1 16">Single-pass type I membrane protein</topology>
    </subcellularLocation>
</comment>
<feature type="binding site" evidence="14">
    <location>
        <position position="250"/>
    </location>
    <ligand>
        <name>ATP</name>
        <dbReference type="ChEBI" id="CHEBI:30616"/>
    </ligand>
</feature>
<feature type="transmembrane region" description="Helical" evidence="16">
    <location>
        <begin position="165"/>
        <end position="190"/>
    </location>
</feature>
<dbReference type="PROSITE" id="PS50011">
    <property type="entry name" value="PROTEIN_KINASE_DOM"/>
    <property type="match status" value="1"/>
</dbReference>
<gene>
    <name evidence="19" type="primary">acvr2b</name>
    <name evidence="19" type="ORF">Anas_08765</name>
</gene>
<accession>A0A5N5SJL5</accession>
<evidence type="ECO:0000256" key="6">
    <source>
        <dbReference type="ARBA" id="ARBA00022729"/>
    </source>
</evidence>
<keyword evidence="3 16" id="KW-0723">Serine/threonine-protein kinase</keyword>
<feature type="disulfide bond" evidence="15">
    <location>
        <begin position="55"/>
        <end position="86"/>
    </location>
</feature>
<keyword evidence="8 16" id="KW-0418">Kinase</keyword>
<feature type="chain" id="PRO_5024383371" description="Serine/threonine-protein kinase receptor" evidence="17">
    <location>
        <begin position="40"/>
        <end position="534"/>
    </location>
</feature>
<dbReference type="InterPro" id="IPR045860">
    <property type="entry name" value="Snake_toxin-like_sf"/>
</dbReference>
<evidence type="ECO:0000313" key="20">
    <source>
        <dbReference type="Proteomes" id="UP000326759"/>
    </source>
</evidence>
<dbReference type="GO" id="GO:0005524">
    <property type="term" value="F:ATP binding"/>
    <property type="evidence" value="ECO:0007669"/>
    <property type="project" value="UniProtKB-UniRule"/>
</dbReference>
<name>A0A5N5SJL5_9CRUS</name>
<evidence type="ECO:0000256" key="16">
    <source>
        <dbReference type="RuleBase" id="RU361271"/>
    </source>
</evidence>
<dbReference type="Gene3D" id="1.10.510.10">
    <property type="entry name" value="Transferase(Phosphotransferase) domain 1"/>
    <property type="match status" value="1"/>
</dbReference>
<dbReference type="InterPro" id="IPR011009">
    <property type="entry name" value="Kinase-like_dom_sf"/>
</dbReference>
<comment type="catalytic activity">
    <reaction evidence="16">
        <text>L-threonyl-[receptor-protein] + ATP = O-phospho-L-threonyl-[receptor-protein] + ADP + H(+)</text>
        <dbReference type="Rhea" id="RHEA:44880"/>
        <dbReference type="Rhea" id="RHEA-COMP:11024"/>
        <dbReference type="Rhea" id="RHEA-COMP:11025"/>
        <dbReference type="ChEBI" id="CHEBI:15378"/>
        <dbReference type="ChEBI" id="CHEBI:30013"/>
        <dbReference type="ChEBI" id="CHEBI:30616"/>
        <dbReference type="ChEBI" id="CHEBI:61977"/>
        <dbReference type="ChEBI" id="CHEBI:456216"/>
        <dbReference type="EC" id="2.7.11.30"/>
    </reaction>
</comment>
<dbReference type="Proteomes" id="UP000326759">
    <property type="component" value="Unassembled WGS sequence"/>
</dbReference>
<comment type="similarity">
    <text evidence="2 16">Belongs to the protein kinase superfamily. TKL Ser/Thr protein kinase family. TGFB receptor subfamily.</text>
</comment>
<feature type="disulfide bond" evidence="15">
    <location>
        <begin position="135"/>
        <end position="140"/>
    </location>
</feature>
<dbReference type="Pfam" id="PF00069">
    <property type="entry name" value="Pkinase"/>
    <property type="match status" value="1"/>
</dbReference>
<keyword evidence="16" id="KW-0460">Magnesium</keyword>
<dbReference type="EMBL" id="SEYY01024779">
    <property type="protein sequence ID" value="KAB7493898.1"/>
    <property type="molecule type" value="Genomic_DNA"/>
</dbReference>
<keyword evidence="15" id="KW-1015">Disulfide bond</keyword>
<dbReference type="InterPro" id="IPR000719">
    <property type="entry name" value="Prot_kinase_dom"/>
</dbReference>
<evidence type="ECO:0000256" key="9">
    <source>
        <dbReference type="ARBA" id="ARBA00022840"/>
    </source>
</evidence>
<keyword evidence="16" id="KW-0464">Manganese</keyword>
<evidence type="ECO:0000256" key="10">
    <source>
        <dbReference type="ARBA" id="ARBA00022989"/>
    </source>
</evidence>
<dbReference type="PANTHER" id="PTHR23255">
    <property type="entry name" value="TRANSFORMING GROWTH FACTOR-BETA RECEPTOR TYPE I AND II"/>
    <property type="match status" value="1"/>
</dbReference>
<dbReference type="PIRSF" id="PIRSF037393">
    <property type="entry name" value="TGFRII"/>
    <property type="match status" value="1"/>
</dbReference>
<evidence type="ECO:0000256" key="3">
    <source>
        <dbReference type="ARBA" id="ARBA00022527"/>
    </source>
</evidence>
<feature type="disulfide bond" evidence="15">
    <location>
        <begin position="116"/>
        <end position="133"/>
    </location>
</feature>
<keyword evidence="12 16" id="KW-0675">Receptor</keyword>
<evidence type="ECO:0000256" key="4">
    <source>
        <dbReference type="ARBA" id="ARBA00022679"/>
    </source>
</evidence>
<evidence type="ECO:0000256" key="13">
    <source>
        <dbReference type="PIRSR" id="PIRSR037393-1"/>
    </source>
</evidence>
<keyword evidence="9 14" id="KW-0067">ATP-binding</keyword>
<keyword evidence="6 17" id="KW-0732">Signal</keyword>
<evidence type="ECO:0000256" key="14">
    <source>
        <dbReference type="PIRSR" id="PIRSR037393-2"/>
    </source>
</evidence>
<dbReference type="SUPFAM" id="SSF56112">
    <property type="entry name" value="Protein kinase-like (PK-like)"/>
    <property type="match status" value="1"/>
</dbReference>
<dbReference type="InterPro" id="IPR000333">
    <property type="entry name" value="TGFB_receptor"/>
</dbReference>
<dbReference type="EC" id="2.7.11.30" evidence="16"/>
<feature type="domain" description="Protein kinase" evidence="18">
    <location>
        <begin position="223"/>
        <end position="521"/>
    </location>
</feature>
<dbReference type="CDD" id="cd14053">
    <property type="entry name" value="STKc_ACVR2"/>
    <property type="match status" value="1"/>
</dbReference>
<evidence type="ECO:0000256" key="17">
    <source>
        <dbReference type="SAM" id="SignalP"/>
    </source>
</evidence>
<evidence type="ECO:0000256" key="1">
    <source>
        <dbReference type="ARBA" id="ARBA00004479"/>
    </source>
</evidence>
<dbReference type="Gene3D" id="3.30.200.20">
    <property type="entry name" value="Phosphorylase Kinase, domain 1"/>
    <property type="match status" value="1"/>
</dbReference>
<dbReference type="SUPFAM" id="SSF57302">
    <property type="entry name" value="Snake toxin-like"/>
    <property type="match status" value="1"/>
</dbReference>
<dbReference type="InterPro" id="IPR017194">
    <property type="entry name" value="Transform_growth_fac-b_typ-2"/>
</dbReference>
<evidence type="ECO:0000259" key="18">
    <source>
        <dbReference type="PROSITE" id="PS50011"/>
    </source>
</evidence>
<dbReference type="GO" id="GO:0046872">
    <property type="term" value="F:metal ion binding"/>
    <property type="evidence" value="ECO:0007669"/>
    <property type="project" value="UniProtKB-KW"/>
</dbReference>
<dbReference type="GO" id="GO:0048185">
    <property type="term" value="F:activin binding"/>
    <property type="evidence" value="ECO:0007669"/>
    <property type="project" value="TreeGrafter"/>
</dbReference>
<evidence type="ECO:0000256" key="15">
    <source>
        <dbReference type="PIRSR" id="PIRSR037393-3"/>
    </source>
</evidence>
<evidence type="ECO:0000256" key="8">
    <source>
        <dbReference type="ARBA" id="ARBA00022777"/>
    </source>
</evidence>
<feature type="active site" description="Proton acceptor" evidence="13">
    <location>
        <position position="355"/>
    </location>
</feature>
<evidence type="ECO:0000256" key="12">
    <source>
        <dbReference type="ARBA" id="ARBA00023170"/>
    </source>
</evidence>
<reference evidence="19 20" key="1">
    <citation type="journal article" date="2019" name="PLoS Biol.">
        <title>Sex chromosomes control vertical transmission of feminizing Wolbachia symbionts in an isopod.</title>
        <authorList>
            <person name="Becking T."/>
            <person name="Chebbi M.A."/>
            <person name="Giraud I."/>
            <person name="Moumen B."/>
            <person name="Laverre T."/>
            <person name="Caubet Y."/>
            <person name="Peccoud J."/>
            <person name="Gilbert C."/>
            <person name="Cordaux R."/>
        </authorList>
    </citation>
    <scope>NUCLEOTIDE SEQUENCE [LARGE SCALE GENOMIC DNA]</scope>
    <source>
        <strain evidence="19">ANa2</strain>
        <tissue evidence="19">Whole body excluding digestive tract and cuticle</tissue>
    </source>
</reference>
<keyword evidence="16" id="KW-0479">Metal-binding</keyword>
<dbReference type="GO" id="GO:0048179">
    <property type="term" value="C:activin receptor complex"/>
    <property type="evidence" value="ECO:0007669"/>
    <property type="project" value="TreeGrafter"/>
</dbReference>
<evidence type="ECO:0000256" key="2">
    <source>
        <dbReference type="ARBA" id="ARBA00009605"/>
    </source>
</evidence>
<comment type="cofactor">
    <cofactor evidence="16">
        <name>Mg(2+)</name>
        <dbReference type="ChEBI" id="CHEBI:18420"/>
    </cofactor>
    <cofactor evidence="16">
        <name>Mn(2+)</name>
        <dbReference type="ChEBI" id="CHEBI:29035"/>
    </cofactor>
</comment>
<proteinExistence type="inferred from homology"/>
<organism evidence="19 20">
    <name type="scientific">Armadillidium nasatum</name>
    <dbReference type="NCBI Taxonomy" id="96803"/>
    <lineage>
        <taxon>Eukaryota</taxon>
        <taxon>Metazoa</taxon>
        <taxon>Ecdysozoa</taxon>
        <taxon>Arthropoda</taxon>
        <taxon>Crustacea</taxon>
        <taxon>Multicrustacea</taxon>
        <taxon>Malacostraca</taxon>
        <taxon>Eumalacostraca</taxon>
        <taxon>Peracarida</taxon>
        <taxon>Isopoda</taxon>
        <taxon>Oniscidea</taxon>
        <taxon>Crinocheta</taxon>
        <taxon>Armadillidiidae</taxon>
        <taxon>Armadillidium</taxon>
    </lineage>
</organism>
<dbReference type="PANTHER" id="PTHR23255:SF98">
    <property type="entry name" value="SERINE_THREONINE-PROTEIN KINASE RECEPTOR"/>
    <property type="match status" value="1"/>
</dbReference>
<dbReference type="CDD" id="cd23615">
    <property type="entry name" value="TFP_LU_ECD_ACVR2"/>
    <property type="match status" value="1"/>
</dbReference>
<dbReference type="Gene3D" id="2.10.60.10">
    <property type="entry name" value="CD59"/>
    <property type="match status" value="1"/>
</dbReference>
<keyword evidence="10 16" id="KW-1133">Transmembrane helix</keyword>
<evidence type="ECO:0000256" key="5">
    <source>
        <dbReference type="ARBA" id="ARBA00022692"/>
    </source>
</evidence>
<dbReference type="GO" id="GO:0071363">
    <property type="term" value="P:cellular response to growth factor stimulus"/>
    <property type="evidence" value="ECO:0007669"/>
    <property type="project" value="TreeGrafter"/>
</dbReference>
<dbReference type="InterPro" id="IPR008271">
    <property type="entry name" value="Ser/Thr_kinase_AS"/>
</dbReference>
<keyword evidence="7 14" id="KW-0547">Nucleotide-binding</keyword>
<dbReference type="PROSITE" id="PS00108">
    <property type="entry name" value="PROTEIN_KINASE_ST"/>
    <property type="match status" value="1"/>
</dbReference>
<dbReference type="FunFam" id="3.30.200.20:FF:000094">
    <property type="entry name" value="Serine/threonine-protein kinase receptor"/>
    <property type="match status" value="1"/>
</dbReference>
<keyword evidence="11 16" id="KW-0472">Membrane</keyword>
<feature type="signal peptide" evidence="17">
    <location>
        <begin position="1"/>
        <end position="39"/>
    </location>
</feature>
<dbReference type="AlphaFoldDB" id="A0A5N5SJL5"/>
<sequence length="534" mass="60359">MILNFVMEDISIRHLPSSVMTGTLGILLLLLPLAAPLIAQDTVTKVTDVPETRECQFYNETCANSEEGCPAVEYCSTSDQNNFARCFVTWTNSSTHGIVVSFKGCIYHDPTCRDKCVSEQWTKGNISNLIFYCCCYGNSCNNEFIWDPKETSTSSPTRINTNSRVLHAALIVIIVLISIFVLLVIICFFYKRRKMANFMELPTIESTALTHSHPFPNLCSRPIQLLEIKAQGRFGAVWKASYCNNVIAVKIFPSEDYQSWLVEKKIFTLPHMKHENILHFIGVDEKGDRMNTEYWLMTSYHENGSLFDFLKVGNILSWAELCHVGESMARGLAYLHCEQPANRTEGVKPAIAHRDFKSKNVLLKNNLTACIADFGLALTFYPGQVPSEAHGQVGTRRYMAPEVLEGAISFQRDAFLPIDMYACGLVLWEMISRCSAQGGPVPEYVLPFEKEVGLHPTLDDMQECVVTRKKRPHVLDTWLNHPGLHEVIQMIRESWDHDAEARLSASCIVERFALLSRQPQLVHTSLSNKRVASF</sequence>